<dbReference type="EMBL" id="JAQFWP010000046">
    <property type="protein sequence ID" value="MDA2807065.1"/>
    <property type="molecule type" value="Genomic_DNA"/>
</dbReference>
<evidence type="ECO:0000259" key="1">
    <source>
        <dbReference type="Pfam" id="PF08241"/>
    </source>
</evidence>
<organism evidence="2 3">
    <name type="scientific">Nocardiopsis suaedae</name>
    <dbReference type="NCBI Taxonomy" id="3018444"/>
    <lineage>
        <taxon>Bacteria</taxon>
        <taxon>Bacillati</taxon>
        <taxon>Actinomycetota</taxon>
        <taxon>Actinomycetes</taxon>
        <taxon>Streptosporangiales</taxon>
        <taxon>Nocardiopsidaceae</taxon>
        <taxon>Nocardiopsis</taxon>
    </lineage>
</organism>
<accession>A0ABT4TRS5</accession>
<dbReference type="InterPro" id="IPR050508">
    <property type="entry name" value="Methyltransf_Superfamily"/>
</dbReference>
<dbReference type="GO" id="GO:0008168">
    <property type="term" value="F:methyltransferase activity"/>
    <property type="evidence" value="ECO:0007669"/>
    <property type="project" value="UniProtKB-KW"/>
</dbReference>
<dbReference type="CDD" id="cd02440">
    <property type="entry name" value="AdoMet_MTases"/>
    <property type="match status" value="1"/>
</dbReference>
<evidence type="ECO:0000313" key="3">
    <source>
        <dbReference type="Proteomes" id="UP001165685"/>
    </source>
</evidence>
<evidence type="ECO:0000313" key="2">
    <source>
        <dbReference type="EMBL" id="MDA2807065.1"/>
    </source>
</evidence>
<keyword evidence="3" id="KW-1185">Reference proteome</keyword>
<dbReference type="RefSeq" id="WP_270679696.1">
    <property type="nucleotide sequence ID" value="NZ_JAQFWP010000046.1"/>
</dbReference>
<dbReference type="GO" id="GO:0032259">
    <property type="term" value="P:methylation"/>
    <property type="evidence" value="ECO:0007669"/>
    <property type="project" value="UniProtKB-KW"/>
</dbReference>
<keyword evidence="2" id="KW-0489">Methyltransferase</keyword>
<proteinExistence type="predicted"/>
<name>A0ABT4TRS5_9ACTN</name>
<sequence>MDGAREAARGYWNQRAEGYDAAMDRIEGVLFGDARRRLCEQAHGRTLEVGVGTGRGLELYPEGTDLTGVDLSTGMLERAHERAGRLGVKADLREGDAEDLPFPDASFDTVVCALSLCSVQDVERAVAESHRVLRPGGRLLLLDHVRPTFRPLLWLAIGVQRLMDRFEPDAGERMLGRPLPVVEAQGFAIDHTARFKGGMVEMVAAHRPV</sequence>
<protein>
    <submittedName>
        <fullName evidence="2">Class I SAM-dependent methyltransferase</fullName>
    </submittedName>
</protein>
<dbReference type="SUPFAM" id="SSF53335">
    <property type="entry name" value="S-adenosyl-L-methionine-dependent methyltransferases"/>
    <property type="match status" value="1"/>
</dbReference>
<dbReference type="InterPro" id="IPR013216">
    <property type="entry name" value="Methyltransf_11"/>
</dbReference>
<feature type="domain" description="Methyltransferase type 11" evidence="1">
    <location>
        <begin position="47"/>
        <end position="140"/>
    </location>
</feature>
<dbReference type="InterPro" id="IPR029063">
    <property type="entry name" value="SAM-dependent_MTases_sf"/>
</dbReference>
<dbReference type="Proteomes" id="UP001165685">
    <property type="component" value="Unassembled WGS sequence"/>
</dbReference>
<reference evidence="2" key="1">
    <citation type="submission" date="2023-01" db="EMBL/GenBank/DDBJ databases">
        <title>Draft genome sequence of Nocardiopsis sp. LSu2-4 isolated from halophytes.</title>
        <authorList>
            <person name="Duangmal K."/>
            <person name="Chantavorakit T."/>
        </authorList>
    </citation>
    <scope>NUCLEOTIDE SEQUENCE</scope>
    <source>
        <strain evidence="2">LSu2-4</strain>
    </source>
</reference>
<dbReference type="PANTHER" id="PTHR42912">
    <property type="entry name" value="METHYLTRANSFERASE"/>
    <property type="match status" value="1"/>
</dbReference>
<dbReference type="Gene3D" id="3.40.50.150">
    <property type="entry name" value="Vaccinia Virus protein VP39"/>
    <property type="match status" value="1"/>
</dbReference>
<comment type="caution">
    <text evidence="2">The sequence shown here is derived from an EMBL/GenBank/DDBJ whole genome shotgun (WGS) entry which is preliminary data.</text>
</comment>
<gene>
    <name evidence="2" type="ORF">O4U47_21350</name>
</gene>
<keyword evidence="2" id="KW-0808">Transferase</keyword>
<dbReference type="Pfam" id="PF08241">
    <property type="entry name" value="Methyltransf_11"/>
    <property type="match status" value="1"/>
</dbReference>